<dbReference type="Gene3D" id="3.20.20.370">
    <property type="entry name" value="Glycoside hydrolase/deacetylase"/>
    <property type="match status" value="1"/>
</dbReference>
<dbReference type="PROSITE" id="PS51677">
    <property type="entry name" value="NODB"/>
    <property type="match status" value="1"/>
</dbReference>
<gene>
    <name evidence="4" type="ORF">SAMN02745691_01403</name>
</gene>
<dbReference type="PANTHER" id="PTHR34216">
    <property type="match status" value="1"/>
</dbReference>
<reference evidence="4 5" key="1">
    <citation type="submission" date="2016-11" db="EMBL/GenBank/DDBJ databases">
        <authorList>
            <person name="Jaros S."/>
            <person name="Januszkiewicz K."/>
            <person name="Wedrychowicz H."/>
        </authorList>
    </citation>
    <scope>NUCLEOTIDE SEQUENCE [LARGE SCALE GENOMIC DNA]</scope>
    <source>
        <strain evidence="4 5">DSM 15970</strain>
    </source>
</reference>
<keyword evidence="5" id="KW-1185">Reference proteome</keyword>
<evidence type="ECO:0000256" key="2">
    <source>
        <dbReference type="ARBA" id="ARBA00022729"/>
    </source>
</evidence>
<proteinExistence type="predicted"/>
<evidence type="ECO:0000256" key="1">
    <source>
        <dbReference type="ARBA" id="ARBA00004613"/>
    </source>
</evidence>
<dbReference type="EMBL" id="FQYT01000013">
    <property type="protein sequence ID" value="SHJ13922.1"/>
    <property type="molecule type" value="Genomic_DNA"/>
</dbReference>
<dbReference type="Pfam" id="PF01522">
    <property type="entry name" value="Polysacc_deac_1"/>
    <property type="match status" value="1"/>
</dbReference>
<sequence length="265" mass="31205">MNGLIFKTYLADMMEILGINERRLRDLNKSYKNDYIRIINYHHVPAACRNIFEEQVKWYYSEFENVTRDKLESFLESGYIFRDKPGLAITFDDGFADNYEMSFPILNKYGFTGWYFVSSSLVDTRGYMTAAQLKTMAEGGHIIGNHTYSHHRMEITDSQELLKREIQTSKEQLEKMLGRKVEAFAWCGGEECHYTKAASDWIKRSGYRYSMMTNSQPVLHDTSRQQLQRTNIDAGWKMSLVRFQLSGAIDKRFEKKRIRVNERIQ</sequence>
<keyword evidence="2" id="KW-0732">Signal</keyword>
<evidence type="ECO:0000259" key="3">
    <source>
        <dbReference type="PROSITE" id="PS51677"/>
    </source>
</evidence>
<accession>A0A1M6GVD6</accession>
<dbReference type="OrthoDB" id="9778320at2"/>
<dbReference type="CDD" id="cd10918">
    <property type="entry name" value="CE4_NodB_like_5s_6s"/>
    <property type="match status" value="1"/>
</dbReference>
<dbReference type="GO" id="GO:0016810">
    <property type="term" value="F:hydrolase activity, acting on carbon-nitrogen (but not peptide) bonds"/>
    <property type="evidence" value="ECO:0007669"/>
    <property type="project" value="InterPro"/>
</dbReference>
<dbReference type="GO" id="GO:0005576">
    <property type="term" value="C:extracellular region"/>
    <property type="evidence" value="ECO:0007669"/>
    <property type="project" value="UniProtKB-SubCell"/>
</dbReference>
<dbReference type="PANTHER" id="PTHR34216:SF3">
    <property type="entry name" value="POLY-BETA-1,6-N-ACETYL-D-GLUCOSAMINE N-DEACETYLASE"/>
    <property type="match status" value="1"/>
</dbReference>
<feature type="domain" description="NodB homology" evidence="3">
    <location>
        <begin position="85"/>
        <end position="265"/>
    </location>
</feature>
<dbReference type="InterPro" id="IPR002509">
    <property type="entry name" value="NODB_dom"/>
</dbReference>
<name>A0A1M6GVD6_9FIRM</name>
<evidence type="ECO:0000313" key="4">
    <source>
        <dbReference type="EMBL" id="SHJ13922.1"/>
    </source>
</evidence>
<dbReference type="AlphaFoldDB" id="A0A1M6GVD6"/>
<dbReference type="GO" id="GO:0005975">
    <property type="term" value="P:carbohydrate metabolic process"/>
    <property type="evidence" value="ECO:0007669"/>
    <property type="project" value="InterPro"/>
</dbReference>
<protein>
    <submittedName>
        <fullName evidence="4">Polysaccharide deacetylase</fullName>
    </submittedName>
</protein>
<dbReference type="Proteomes" id="UP000184342">
    <property type="component" value="Unassembled WGS sequence"/>
</dbReference>
<dbReference type="SUPFAM" id="SSF88713">
    <property type="entry name" value="Glycoside hydrolase/deacetylase"/>
    <property type="match status" value="1"/>
</dbReference>
<dbReference type="STRING" id="1122934.SAMN02745691_01403"/>
<comment type="subcellular location">
    <subcellularLocation>
        <location evidence="1">Secreted</location>
    </subcellularLocation>
</comment>
<organism evidence="4 5">
    <name type="scientific">Parasporobacterium paucivorans DSM 15970</name>
    <dbReference type="NCBI Taxonomy" id="1122934"/>
    <lineage>
        <taxon>Bacteria</taxon>
        <taxon>Bacillati</taxon>
        <taxon>Bacillota</taxon>
        <taxon>Clostridia</taxon>
        <taxon>Lachnospirales</taxon>
        <taxon>Lachnospiraceae</taxon>
        <taxon>Parasporobacterium</taxon>
    </lineage>
</organism>
<dbReference type="InterPro" id="IPR011330">
    <property type="entry name" value="Glyco_hydro/deAcase_b/a-brl"/>
</dbReference>
<dbReference type="RefSeq" id="WP_073993648.1">
    <property type="nucleotide sequence ID" value="NZ_FQYT01000013.1"/>
</dbReference>
<evidence type="ECO:0000313" key="5">
    <source>
        <dbReference type="Proteomes" id="UP000184342"/>
    </source>
</evidence>
<dbReference type="InterPro" id="IPR051398">
    <property type="entry name" value="Polysacch_Deacetylase"/>
</dbReference>